<feature type="non-terminal residue" evidence="1">
    <location>
        <position position="1"/>
    </location>
</feature>
<evidence type="ECO:0000313" key="1">
    <source>
        <dbReference type="EMBL" id="GAH54616.1"/>
    </source>
</evidence>
<gene>
    <name evidence="1" type="ORF">S03H2_36271</name>
</gene>
<dbReference type="EMBL" id="BARU01022248">
    <property type="protein sequence ID" value="GAH54616.1"/>
    <property type="molecule type" value="Genomic_DNA"/>
</dbReference>
<dbReference type="AlphaFoldDB" id="X1G9N0"/>
<name>X1G9N0_9ZZZZ</name>
<organism evidence="1">
    <name type="scientific">marine sediment metagenome</name>
    <dbReference type="NCBI Taxonomy" id="412755"/>
    <lineage>
        <taxon>unclassified sequences</taxon>
        <taxon>metagenomes</taxon>
        <taxon>ecological metagenomes</taxon>
    </lineage>
</organism>
<proteinExistence type="predicted"/>
<reference evidence="1" key="1">
    <citation type="journal article" date="2014" name="Front. Microbiol.">
        <title>High frequency of phylogenetically diverse reductive dehalogenase-homologous genes in deep subseafloor sedimentary metagenomes.</title>
        <authorList>
            <person name="Kawai M."/>
            <person name="Futagami T."/>
            <person name="Toyoda A."/>
            <person name="Takaki Y."/>
            <person name="Nishi S."/>
            <person name="Hori S."/>
            <person name="Arai W."/>
            <person name="Tsubouchi T."/>
            <person name="Morono Y."/>
            <person name="Uchiyama I."/>
            <person name="Ito T."/>
            <person name="Fujiyama A."/>
            <person name="Inagaki F."/>
            <person name="Takami H."/>
        </authorList>
    </citation>
    <scope>NUCLEOTIDE SEQUENCE</scope>
    <source>
        <strain evidence="1">Expedition CK06-06</strain>
    </source>
</reference>
<comment type="caution">
    <text evidence="1">The sequence shown here is derived from an EMBL/GenBank/DDBJ whole genome shotgun (WGS) entry which is preliminary data.</text>
</comment>
<accession>X1G9N0</accession>
<sequence length="31" mass="3504">LQDGFLSEHPKARKVAMAEAYVHPVPWVEVV</sequence>
<protein>
    <submittedName>
        <fullName evidence="1">Uncharacterized protein</fullName>
    </submittedName>
</protein>